<accession>A0ABN0ZVZ0</accession>
<protein>
    <recommendedName>
        <fullName evidence="3">Lipoprotein</fullName>
    </recommendedName>
</protein>
<comment type="caution">
    <text evidence="1">The sequence shown here is derived from an EMBL/GenBank/DDBJ whole genome shotgun (WGS) entry which is preliminary data.</text>
</comment>
<reference evidence="1 2" key="1">
    <citation type="journal article" date="2019" name="Int. J. Syst. Evol. Microbiol.">
        <title>The Global Catalogue of Microorganisms (GCM) 10K type strain sequencing project: providing services to taxonomists for standard genome sequencing and annotation.</title>
        <authorList>
            <consortium name="The Broad Institute Genomics Platform"/>
            <consortium name="The Broad Institute Genome Sequencing Center for Infectious Disease"/>
            <person name="Wu L."/>
            <person name="Ma J."/>
        </authorList>
    </citation>
    <scope>NUCLEOTIDE SEQUENCE [LARGE SCALE GENOMIC DNA]</scope>
    <source>
        <strain evidence="1 2">JCM 14193</strain>
    </source>
</reference>
<dbReference type="Proteomes" id="UP001500740">
    <property type="component" value="Unassembled WGS sequence"/>
</dbReference>
<dbReference type="RefSeq" id="WP_017185640.1">
    <property type="nucleotide sequence ID" value="NZ_BAAACZ010000009.1"/>
</dbReference>
<keyword evidence="2" id="KW-1185">Reference proteome</keyword>
<proteinExistence type="predicted"/>
<organism evidence="1 2">
    <name type="scientific">Alkalibacillus silvisoli</name>
    <dbReference type="NCBI Taxonomy" id="392823"/>
    <lineage>
        <taxon>Bacteria</taxon>
        <taxon>Bacillati</taxon>
        <taxon>Bacillota</taxon>
        <taxon>Bacilli</taxon>
        <taxon>Bacillales</taxon>
        <taxon>Bacillaceae</taxon>
        <taxon>Alkalibacillus</taxon>
    </lineage>
</organism>
<name>A0ABN0ZVZ0_9BACI</name>
<evidence type="ECO:0000313" key="1">
    <source>
        <dbReference type="EMBL" id="GAA0459537.1"/>
    </source>
</evidence>
<evidence type="ECO:0008006" key="3">
    <source>
        <dbReference type="Google" id="ProtNLM"/>
    </source>
</evidence>
<dbReference type="EMBL" id="BAAACZ010000009">
    <property type="protein sequence ID" value="GAA0459537.1"/>
    <property type="molecule type" value="Genomic_DNA"/>
</dbReference>
<dbReference type="PROSITE" id="PS51257">
    <property type="entry name" value="PROKAR_LIPOPROTEIN"/>
    <property type="match status" value="1"/>
</dbReference>
<sequence length="131" mass="14709">MKNNSILIVMALILTSLVLTACYSDYEELSFKNETDHWEVEYFVSIRGGDSENVSLIMEYIGEGEPPESISYSVDAVTSSTRGGDIFISNGVLNNSIGRCVDCEVTQEDAEIDVDIRWEGNHERMMLELED</sequence>
<gene>
    <name evidence="1" type="ORF">GCM10008935_13550</name>
</gene>
<evidence type="ECO:0000313" key="2">
    <source>
        <dbReference type="Proteomes" id="UP001500740"/>
    </source>
</evidence>